<comment type="subcellular location">
    <subcellularLocation>
        <location evidence="1">Cell outer membrane</location>
    </subcellularLocation>
</comment>
<dbReference type="InterPro" id="IPR006665">
    <property type="entry name" value="OmpA-like"/>
</dbReference>
<evidence type="ECO:0000256" key="5">
    <source>
        <dbReference type="SAM" id="Phobius"/>
    </source>
</evidence>
<reference evidence="8 9" key="1">
    <citation type="submission" date="2017-12" db="EMBL/GenBank/DDBJ databases">
        <title>The genome sequence of Caulobacter sp. 410.</title>
        <authorList>
            <person name="Gao J."/>
            <person name="Mao X."/>
            <person name="Sun J."/>
        </authorList>
    </citation>
    <scope>NUCLEOTIDE SEQUENCE [LARGE SCALE GENOMIC DNA]</scope>
    <source>
        <strain evidence="8 9">410</strain>
    </source>
</reference>
<protein>
    <recommendedName>
        <fullName evidence="7">OmpA-like domain-containing protein</fullName>
    </recommendedName>
</protein>
<feature type="chain" id="PRO_5014619931" description="OmpA-like domain-containing protein" evidence="6">
    <location>
        <begin position="25"/>
        <end position="230"/>
    </location>
</feature>
<dbReference type="InterPro" id="IPR006690">
    <property type="entry name" value="OMPA-like_CS"/>
</dbReference>
<dbReference type="GO" id="GO:0009279">
    <property type="term" value="C:cell outer membrane"/>
    <property type="evidence" value="ECO:0007669"/>
    <property type="project" value="UniProtKB-SubCell"/>
</dbReference>
<evidence type="ECO:0000256" key="2">
    <source>
        <dbReference type="ARBA" id="ARBA00023136"/>
    </source>
</evidence>
<dbReference type="PROSITE" id="PS01068">
    <property type="entry name" value="OMPA_1"/>
    <property type="match status" value="1"/>
</dbReference>
<feature type="transmembrane region" description="Helical" evidence="5">
    <location>
        <begin position="71"/>
        <end position="89"/>
    </location>
</feature>
<dbReference type="PANTHER" id="PTHR30329">
    <property type="entry name" value="STATOR ELEMENT OF FLAGELLAR MOTOR COMPLEX"/>
    <property type="match status" value="1"/>
</dbReference>
<dbReference type="EMBL" id="PJRS01000008">
    <property type="protein sequence ID" value="PLR28553.1"/>
    <property type="molecule type" value="Genomic_DNA"/>
</dbReference>
<keyword evidence="5" id="KW-0812">Transmembrane</keyword>
<dbReference type="Gene3D" id="3.30.1330.60">
    <property type="entry name" value="OmpA-like domain"/>
    <property type="match status" value="1"/>
</dbReference>
<proteinExistence type="predicted"/>
<evidence type="ECO:0000256" key="3">
    <source>
        <dbReference type="ARBA" id="ARBA00023237"/>
    </source>
</evidence>
<keyword evidence="2 4" id="KW-0472">Membrane</keyword>
<dbReference type="CDD" id="cd07185">
    <property type="entry name" value="OmpA_C-like"/>
    <property type="match status" value="1"/>
</dbReference>
<gene>
    <name evidence="8" type="ORF">SGCZBJ_02165</name>
</gene>
<dbReference type="AlphaFoldDB" id="A0A2N5DR74"/>
<comment type="caution">
    <text evidence="8">The sequence shown here is derived from an EMBL/GenBank/DDBJ whole genome shotgun (WGS) entry which is preliminary data.</text>
</comment>
<dbReference type="PANTHER" id="PTHR30329:SF21">
    <property type="entry name" value="LIPOPROTEIN YIAD-RELATED"/>
    <property type="match status" value="1"/>
</dbReference>
<evidence type="ECO:0000313" key="9">
    <source>
        <dbReference type="Proteomes" id="UP000234479"/>
    </source>
</evidence>
<dbReference type="OrthoDB" id="9782229at2"/>
<keyword evidence="6" id="KW-0732">Signal</keyword>
<evidence type="ECO:0000256" key="4">
    <source>
        <dbReference type="PROSITE-ProRule" id="PRU00473"/>
    </source>
</evidence>
<dbReference type="SUPFAM" id="SSF103088">
    <property type="entry name" value="OmpA-like"/>
    <property type="match status" value="1"/>
</dbReference>
<evidence type="ECO:0000259" key="7">
    <source>
        <dbReference type="PROSITE" id="PS51123"/>
    </source>
</evidence>
<organism evidence="8 9">
    <name type="scientific">Caulobacter zeae</name>
    <dbReference type="NCBI Taxonomy" id="2055137"/>
    <lineage>
        <taxon>Bacteria</taxon>
        <taxon>Pseudomonadati</taxon>
        <taxon>Pseudomonadota</taxon>
        <taxon>Alphaproteobacteria</taxon>
        <taxon>Caulobacterales</taxon>
        <taxon>Caulobacteraceae</taxon>
        <taxon>Caulobacter</taxon>
    </lineage>
</organism>
<feature type="signal peptide" evidence="6">
    <location>
        <begin position="1"/>
        <end position="24"/>
    </location>
</feature>
<dbReference type="PRINTS" id="PR01021">
    <property type="entry name" value="OMPADOMAIN"/>
</dbReference>
<name>A0A2N5DR74_9CAUL</name>
<evidence type="ECO:0000256" key="6">
    <source>
        <dbReference type="SAM" id="SignalP"/>
    </source>
</evidence>
<dbReference type="InterPro" id="IPR050330">
    <property type="entry name" value="Bact_OuterMem_StrucFunc"/>
</dbReference>
<dbReference type="InterPro" id="IPR006664">
    <property type="entry name" value="OMP_bac"/>
</dbReference>
<dbReference type="PROSITE" id="PS51123">
    <property type="entry name" value="OMPA_2"/>
    <property type="match status" value="1"/>
</dbReference>
<dbReference type="PROSITE" id="PS51257">
    <property type="entry name" value="PROKAR_LIPOPROTEIN"/>
    <property type="match status" value="1"/>
</dbReference>
<dbReference type="RefSeq" id="WP_101716396.1">
    <property type="nucleotide sequence ID" value="NZ_PJRS01000008.1"/>
</dbReference>
<feature type="domain" description="OmpA-like" evidence="7">
    <location>
        <begin position="111"/>
        <end position="229"/>
    </location>
</feature>
<keyword evidence="9" id="KW-1185">Reference proteome</keyword>
<keyword evidence="3" id="KW-0998">Cell outer membrane</keyword>
<evidence type="ECO:0000313" key="8">
    <source>
        <dbReference type="EMBL" id="PLR28553.1"/>
    </source>
</evidence>
<dbReference type="InterPro" id="IPR039567">
    <property type="entry name" value="Gly-zipper"/>
</dbReference>
<accession>A0A2N5DR74</accession>
<dbReference type="InterPro" id="IPR036737">
    <property type="entry name" value="OmpA-like_sf"/>
</dbReference>
<dbReference type="Proteomes" id="UP000234479">
    <property type="component" value="Unassembled WGS sequence"/>
</dbReference>
<dbReference type="Pfam" id="PF13488">
    <property type="entry name" value="Gly-zipper_Omp"/>
    <property type="match status" value="1"/>
</dbReference>
<keyword evidence="5" id="KW-1133">Transmembrane helix</keyword>
<evidence type="ECO:0000256" key="1">
    <source>
        <dbReference type="ARBA" id="ARBA00004442"/>
    </source>
</evidence>
<sequence length="230" mass="24072">MTTKKTAFRAAAFGALLIGAGAMTACTTTDPYTGMPVRNNTGTGALAGAAGGALLGYLTNTNKGEQGRKNALIGAGIGALAGGAVGNYMDRQQADFRRSLEGSGVMIRRNGDQIVLVMPSDVTFAVDKSDVQPQFTRVLDDVARTLNAYPQTTIDVVGHADSTGPDDYNQALSERRAGSVAGYLTGPGRVLPDRVFVAGQGERQPIASNDTAEGRAQNRRVEIILRPLTQ</sequence>
<dbReference type="Pfam" id="PF00691">
    <property type="entry name" value="OmpA"/>
    <property type="match status" value="1"/>
</dbReference>
<feature type="transmembrane region" description="Helical" evidence="5">
    <location>
        <begin position="40"/>
        <end position="59"/>
    </location>
</feature>